<keyword evidence="2 7" id="KW-0812">Transmembrane</keyword>
<dbReference type="Pfam" id="PF03006">
    <property type="entry name" value="HlyIII"/>
    <property type="match status" value="1"/>
</dbReference>
<gene>
    <name evidence="8" type="primary">IZH3</name>
    <name evidence="8" type="ORF">VNI00_005240</name>
</gene>
<proteinExistence type="predicted"/>
<feature type="binding site" evidence="5">
    <location>
        <position position="379"/>
    </location>
    <ligand>
        <name>Zn(2+)</name>
        <dbReference type="ChEBI" id="CHEBI:29105"/>
    </ligand>
</feature>
<dbReference type="PANTHER" id="PTHR20855">
    <property type="entry name" value="ADIPOR/PROGESTIN RECEPTOR-RELATED"/>
    <property type="match status" value="1"/>
</dbReference>
<accession>A0AAW0DEZ9</accession>
<keyword evidence="5" id="KW-0862">Zinc</keyword>
<feature type="transmembrane region" description="Helical" evidence="7">
    <location>
        <begin position="396"/>
        <end position="417"/>
    </location>
</feature>
<protein>
    <submittedName>
        <fullName evidence="8">Inc metabolism membrane protein</fullName>
    </submittedName>
</protein>
<dbReference type="GO" id="GO:0006882">
    <property type="term" value="P:intracellular zinc ion homeostasis"/>
    <property type="evidence" value="ECO:0007669"/>
    <property type="project" value="TreeGrafter"/>
</dbReference>
<dbReference type="AlphaFoldDB" id="A0AAW0DEZ9"/>
<feature type="transmembrane region" description="Helical" evidence="7">
    <location>
        <begin position="362"/>
        <end position="384"/>
    </location>
</feature>
<reference evidence="8 9" key="1">
    <citation type="submission" date="2024-01" db="EMBL/GenBank/DDBJ databases">
        <title>A draft genome for a cacao thread blight-causing isolate of Paramarasmius palmivorus.</title>
        <authorList>
            <person name="Baruah I.K."/>
            <person name="Bukari Y."/>
            <person name="Amoako-Attah I."/>
            <person name="Meinhardt L.W."/>
            <person name="Bailey B.A."/>
            <person name="Cohen S.P."/>
        </authorList>
    </citation>
    <scope>NUCLEOTIDE SEQUENCE [LARGE SCALE GENOMIC DNA]</scope>
    <source>
        <strain evidence="8 9">GH-12</strain>
    </source>
</reference>
<organism evidence="8 9">
    <name type="scientific">Paramarasmius palmivorus</name>
    <dbReference type="NCBI Taxonomy" id="297713"/>
    <lineage>
        <taxon>Eukaryota</taxon>
        <taxon>Fungi</taxon>
        <taxon>Dikarya</taxon>
        <taxon>Basidiomycota</taxon>
        <taxon>Agaricomycotina</taxon>
        <taxon>Agaricomycetes</taxon>
        <taxon>Agaricomycetidae</taxon>
        <taxon>Agaricales</taxon>
        <taxon>Marasmiineae</taxon>
        <taxon>Marasmiaceae</taxon>
        <taxon>Paramarasmius</taxon>
    </lineage>
</organism>
<evidence type="ECO:0000313" key="9">
    <source>
        <dbReference type="Proteomes" id="UP001383192"/>
    </source>
</evidence>
<evidence type="ECO:0000256" key="2">
    <source>
        <dbReference type="ARBA" id="ARBA00022692"/>
    </source>
</evidence>
<keyword evidence="5" id="KW-0479">Metal-binding</keyword>
<feature type="transmembrane region" description="Helical" evidence="7">
    <location>
        <begin position="487"/>
        <end position="507"/>
    </location>
</feature>
<feature type="binding site" evidence="5">
    <location>
        <position position="534"/>
    </location>
    <ligand>
        <name>Zn(2+)</name>
        <dbReference type="ChEBI" id="CHEBI:29105"/>
    </ligand>
</feature>
<comment type="subcellular location">
    <subcellularLocation>
        <location evidence="1">Membrane</location>
        <topology evidence="1">Multi-pass membrane protein</topology>
    </subcellularLocation>
</comment>
<evidence type="ECO:0000256" key="1">
    <source>
        <dbReference type="ARBA" id="ARBA00004141"/>
    </source>
</evidence>
<keyword evidence="3 7" id="KW-1133">Transmembrane helix</keyword>
<sequence length="559" mass="63393">MNSEPSIVRRRLHRRMSTPPRPPRPHRLSFCQPLPPSLEALDLSSASPTQTLASLRFLVLSYLAEIELRLSHLKGEEHNELPIKDQSNTIEDVRDWARTTLDMLDSIRADVCSHLPEFGLPDITVEKLKSHLPDLPDVPSITSHLPDFDFDFDDFDIRNKLDDVRLRFNDFDFHPPLEFLPTLSARLQTLQSHLSAIEVPQLGHTGGTLHSLHSLLSDLVDSLMSSELVTDIIHSATDKEQKFKDGLKEGEEMLERAAKEVAHAVKRSFEGMKLISYSDLPQEWKNNPFVTQGYRFIPIERWHLIILSLFALHNETLNIHTHLVPFLVWLVKSIPWPNPFNLPTIPYLFNGTSLAETDLPEILFMAFALLCLLSSAVWHTMAGCAHLTSMEFCARVDYVGIGWLISASVGTIVHYGFQGCHPTLHKSFLALCFATGLAGNIFPFMKWFNEYQYRGYRVLFFLSLAFSSLAPLAALAYTHSVGEMLEFIGPVVPSLLSYIIGLVFYVTHVPECFLPESWRTRLDTFGGGSHCIWHCFIVLAVSQHKAAIRSMREGMMCYV</sequence>
<evidence type="ECO:0000313" key="8">
    <source>
        <dbReference type="EMBL" id="KAK7049810.1"/>
    </source>
</evidence>
<dbReference type="Proteomes" id="UP001383192">
    <property type="component" value="Unassembled WGS sequence"/>
</dbReference>
<comment type="caution">
    <text evidence="8">The sequence shown here is derived from an EMBL/GenBank/DDBJ whole genome shotgun (WGS) entry which is preliminary data.</text>
</comment>
<keyword evidence="4 7" id="KW-0472">Membrane</keyword>
<evidence type="ECO:0000256" key="3">
    <source>
        <dbReference type="ARBA" id="ARBA00022989"/>
    </source>
</evidence>
<keyword evidence="9" id="KW-1185">Reference proteome</keyword>
<name>A0AAW0DEZ9_9AGAR</name>
<dbReference type="PANTHER" id="PTHR20855:SF97">
    <property type="entry name" value="ADIPOR-LIKE RECEPTOR IZH3-RELATED"/>
    <property type="match status" value="1"/>
</dbReference>
<evidence type="ECO:0000256" key="4">
    <source>
        <dbReference type="ARBA" id="ARBA00023136"/>
    </source>
</evidence>
<feature type="region of interest" description="Disordered" evidence="6">
    <location>
        <begin position="1"/>
        <end position="28"/>
    </location>
</feature>
<dbReference type="InterPro" id="IPR004254">
    <property type="entry name" value="AdipoR/HlyIII-related"/>
</dbReference>
<dbReference type="EMBL" id="JAYKXP010000015">
    <property type="protein sequence ID" value="KAK7049810.1"/>
    <property type="molecule type" value="Genomic_DNA"/>
</dbReference>
<evidence type="ECO:0000256" key="6">
    <source>
        <dbReference type="SAM" id="MobiDB-lite"/>
    </source>
</evidence>
<dbReference type="GO" id="GO:0046872">
    <property type="term" value="F:metal ion binding"/>
    <property type="evidence" value="ECO:0007669"/>
    <property type="project" value="UniProtKB-KW"/>
</dbReference>
<evidence type="ECO:0000256" key="5">
    <source>
        <dbReference type="PIRSR" id="PIRSR604254-1"/>
    </source>
</evidence>
<feature type="transmembrane region" description="Helical" evidence="7">
    <location>
        <begin position="456"/>
        <end position="475"/>
    </location>
</feature>
<feature type="transmembrane region" description="Helical" evidence="7">
    <location>
        <begin position="423"/>
        <end position="444"/>
    </location>
</feature>
<dbReference type="GO" id="GO:0038023">
    <property type="term" value="F:signaling receptor activity"/>
    <property type="evidence" value="ECO:0007669"/>
    <property type="project" value="TreeGrafter"/>
</dbReference>
<evidence type="ECO:0000256" key="7">
    <source>
        <dbReference type="SAM" id="Phobius"/>
    </source>
</evidence>
<feature type="binding site" evidence="5">
    <location>
        <position position="530"/>
    </location>
    <ligand>
        <name>Zn(2+)</name>
        <dbReference type="ChEBI" id="CHEBI:29105"/>
    </ligand>
</feature>
<dbReference type="GO" id="GO:0016020">
    <property type="term" value="C:membrane"/>
    <property type="evidence" value="ECO:0007669"/>
    <property type="project" value="UniProtKB-SubCell"/>
</dbReference>